<dbReference type="InterPro" id="IPR005676">
    <property type="entry name" value="Asp_semi-ald_DH_pep-lack"/>
</dbReference>
<dbReference type="Gene3D" id="3.30.360.10">
    <property type="entry name" value="Dihydrodipicolinate Reductase, domain 2"/>
    <property type="match status" value="1"/>
</dbReference>
<dbReference type="NCBIfam" id="TIGR00978">
    <property type="entry name" value="asd_EA"/>
    <property type="match status" value="1"/>
</dbReference>
<dbReference type="CDD" id="cd02315">
    <property type="entry name" value="ScASADH_like_N"/>
    <property type="match status" value="1"/>
</dbReference>
<dbReference type="NCBIfam" id="NF006416">
    <property type="entry name" value="PRK08664.1"/>
    <property type="match status" value="1"/>
</dbReference>
<accession>A0A2N9L873</accession>
<evidence type="ECO:0000313" key="10">
    <source>
        <dbReference type="Proteomes" id="UP000239735"/>
    </source>
</evidence>
<keyword evidence="4" id="KW-0521">NADP</keyword>
<dbReference type="SUPFAM" id="SSF51735">
    <property type="entry name" value="NAD(P)-binding Rossmann-fold domains"/>
    <property type="match status" value="1"/>
</dbReference>
<dbReference type="AlphaFoldDB" id="A0A2N9L873"/>
<evidence type="ECO:0000256" key="1">
    <source>
        <dbReference type="ARBA" id="ARBA00010584"/>
    </source>
</evidence>
<dbReference type="GO" id="GO:0050661">
    <property type="term" value="F:NADP binding"/>
    <property type="evidence" value="ECO:0007669"/>
    <property type="project" value="InterPro"/>
</dbReference>
<evidence type="ECO:0000256" key="7">
    <source>
        <dbReference type="PIRSR" id="PIRSR000148-1"/>
    </source>
</evidence>
<keyword evidence="5 9" id="KW-0560">Oxidoreductase</keyword>
<dbReference type="PIRSF" id="PIRSF000148">
    <property type="entry name" value="ASA_dh"/>
    <property type="match status" value="1"/>
</dbReference>
<dbReference type="GO" id="GO:0009088">
    <property type="term" value="P:threonine biosynthetic process"/>
    <property type="evidence" value="ECO:0007669"/>
    <property type="project" value="UniProtKB-KW"/>
</dbReference>
<evidence type="ECO:0000256" key="5">
    <source>
        <dbReference type="ARBA" id="ARBA00023002"/>
    </source>
</evidence>
<feature type="domain" description="Semialdehyde dehydrogenase NAD-binding" evidence="8">
    <location>
        <begin position="47"/>
        <end position="171"/>
    </location>
</feature>
<dbReference type="InterPro" id="IPR036291">
    <property type="entry name" value="NAD(P)-bd_dom_sf"/>
</dbReference>
<dbReference type="EC" id="1.2.1.11" evidence="9"/>
<evidence type="ECO:0000256" key="6">
    <source>
        <dbReference type="ARBA" id="ARBA00023167"/>
    </source>
</evidence>
<evidence type="ECO:0000313" key="9">
    <source>
        <dbReference type="EMBL" id="SPE19466.1"/>
    </source>
</evidence>
<dbReference type="GO" id="GO:0004073">
    <property type="term" value="F:aspartate-semialdehyde dehydrogenase activity"/>
    <property type="evidence" value="ECO:0007669"/>
    <property type="project" value="UniProtKB-EC"/>
</dbReference>
<dbReference type="EMBL" id="OKRB01000080">
    <property type="protein sequence ID" value="SPE19466.1"/>
    <property type="molecule type" value="Genomic_DNA"/>
</dbReference>
<comment type="similarity">
    <text evidence="1">Belongs to the aspartate-semialdehyde dehydrogenase family.</text>
</comment>
<feature type="active site" description="Acyl-thioester intermediate" evidence="7">
    <location>
        <position position="190"/>
    </location>
</feature>
<reference evidence="10" key="1">
    <citation type="submission" date="2018-02" db="EMBL/GenBank/DDBJ databases">
        <authorList>
            <person name="Hausmann B."/>
        </authorList>
    </citation>
    <scope>NUCLEOTIDE SEQUENCE [LARGE SCALE GENOMIC DNA]</scope>
    <source>
        <strain evidence="10">Peat soil MAG SbA5</strain>
    </source>
</reference>
<proteinExistence type="inferred from homology"/>
<evidence type="ECO:0000259" key="8">
    <source>
        <dbReference type="SMART" id="SM00859"/>
    </source>
</evidence>
<keyword evidence="3" id="KW-0791">Threonine biosynthesis</keyword>
<evidence type="ECO:0000256" key="2">
    <source>
        <dbReference type="ARBA" id="ARBA00022605"/>
    </source>
</evidence>
<dbReference type="InterPro" id="IPR000534">
    <property type="entry name" value="Semialdehyde_DH_NAD-bd"/>
</dbReference>
<dbReference type="SMART" id="SM00859">
    <property type="entry name" value="Semialdhyde_dh"/>
    <property type="match status" value="1"/>
</dbReference>
<sequence length="402" mass="44156">MLLTAFIGRDVWAFRPCRSMPCRSRLPRVNISFSTLEKYKAMKNKYPVGILGATGMVGQRYIQLLEDHPWFEVTWLAASDRSSGKSYGEAAKWRLDMPLTERIAKMTVSPAEPDAAPKIIFVSVDAAIAREMEPKFASAGCAVISNSSAFRMAPNVPLVLPEVNANHLEMIEEQPWRKNSGGYIVTNSNCSAMGLVLALKPIEERFGIEQIFVTTMQAVSGAGYPGVASMDILDNVIPFIGGEEEKMESETLKLLGKLEGHVVTPLAAKMTAHCNRVAVLDGHTECVSIKLGKKLGREVRREDFLAAWADFKPLARLGLPFAPEQPIAWREENDRPQPRLDRNRGKGMTVTVGRLRPCNVLDWKFVLLSHNTVRGAAGATILNAEMLASLGKLEPAAVAARG</sequence>
<keyword evidence="2" id="KW-0028">Amino-acid biosynthesis</keyword>
<dbReference type="InterPro" id="IPR051823">
    <property type="entry name" value="ASADH-related"/>
</dbReference>
<dbReference type="Pfam" id="PF01118">
    <property type="entry name" value="Semialdhyde_dh"/>
    <property type="match status" value="1"/>
</dbReference>
<dbReference type="GO" id="GO:0051287">
    <property type="term" value="F:NAD binding"/>
    <property type="evidence" value="ECO:0007669"/>
    <property type="project" value="InterPro"/>
</dbReference>
<dbReference type="Pfam" id="PF02774">
    <property type="entry name" value="Semialdhyde_dhC"/>
    <property type="match status" value="1"/>
</dbReference>
<feature type="active site" description="Proton acceptor" evidence="7">
    <location>
        <position position="283"/>
    </location>
</feature>
<keyword evidence="6" id="KW-0486">Methionine biosynthesis</keyword>
<gene>
    <name evidence="9" type="primary">asd</name>
    <name evidence="9" type="ORF">SBA5_240049</name>
</gene>
<dbReference type="InterPro" id="IPR012280">
    <property type="entry name" value="Semialdhyde_DH_dimer_dom"/>
</dbReference>
<dbReference type="PANTHER" id="PTHR46718">
    <property type="entry name" value="ASPARTATE-SEMIALDEHYDE DEHYDROGENASE"/>
    <property type="match status" value="1"/>
</dbReference>
<name>A0A2N9L873_9BACT</name>
<dbReference type="GO" id="GO:0009086">
    <property type="term" value="P:methionine biosynthetic process"/>
    <property type="evidence" value="ECO:0007669"/>
    <property type="project" value="UniProtKB-KW"/>
</dbReference>
<evidence type="ECO:0000256" key="3">
    <source>
        <dbReference type="ARBA" id="ARBA00022697"/>
    </source>
</evidence>
<dbReference type="Gene3D" id="3.40.50.720">
    <property type="entry name" value="NAD(P)-binding Rossmann-like Domain"/>
    <property type="match status" value="1"/>
</dbReference>
<dbReference type="SUPFAM" id="SSF55347">
    <property type="entry name" value="Glyceraldehyde-3-phosphate dehydrogenase-like, C-terminal domain"/>
    <property type="match status" value="1"/>
</dbReference>
<dbReference type="Proteomes" id="UP000239735">
    <property type="component" value="Unassembled WGS sequence"/>
</dbReference>
<protein>
    <submittedName>
        <fullName evidence="9">Aspartate-semialdehyde dehydrogenase</fullName>
        <ecNumber evidence="9">1.2.1.11</ecNumber>
    </submittedName>
</protein>
<dbReference type="FunFam" id="3.30.360.10:FF:000016">
    <property type="entry name" value="Probable aspartate-semialdehyde dehydrogenase"/>
    <property type="match status" value="1"/>
</dbReference>
<dbReference type="GO" id="GO:0046983">
    <property type="term" value="F:protein dimerization activity"/>
    <property type="evidence" value="ECO:0007669"/>
    <property type="project" value="InterPro"/>
</dbReference>
<organism evidence="9 10">
    <name type="scientific">Candidatus Sulfuritelmatomonas gaucii</name>
    <dbReference type="NCBI Taxonomy" id="2043161"/>
    <lineage>
        <taxon>Bacteria</taxon>
        <taxon>Pseudomonadati</taxon>
        <taxon>Acidobacteriota</taxon>
        <taxon>Terriglobia</taxon>
        <taxon>Terriglobales</taxon>
        <taxon>Acidobacteriaceae</taxon>
        <taxon>Candidatus Sulfuritelmatomonas</taxon>
    </lineage>
</organism>
<dbReference type="PANTHER" id="PTHR46718:SF1">
    <property type="entry name" value="ASPARTATE-SEMIALDEHYDE DEHYDROGENASE"/>
    <property type="match status" value="1"/>
</dbReference>
<dbReference type="CDD" id="cd18130">
    <property type="entry name" value="ASADH_C_arch_fung_like"/>
    <property type="match status" value="1"/>
</dbReference>
<evidence type="ECO:0000256" key="4">
    <source>
        <dbReference type="ARBA" id="ARBA00022857"/>
    </source>
</evidence>